<evidence type="ECO:0000256" key="3">
    <source>
        <dbReference type="ARBA" id="ARBA00022630"/>
    </source>
</evidence>
<reference evidence="8" key="1">
    <citation type="submission" date="2022-01" db="EMBL/GenBank/DDBJ databases">
        <authorList>
            <person name="King R."/>
        </authorList>
    </citation>
    <scope>NUCLEOTIDE SEQUENCE</scope>
</reference>
<keyword evidence="4" id="KW-0274">FAD</keyword>
<dbReference type="PRINTS" id="PR00370">
    <property type="entry name" value="FMOXYGENASE"/>
</dbReference>
<evidence type="ECO:0000256" key="6">
    <source>
        <dbReference type="ARBA" id="ARBA00023002"/>
    </source>
</evidence>
<name>A0A9P0E989_NEZVI</name>
<dbReference type="GO" id="GO:0050660">
    <property type="term" value="F:flavin adenine dinucleotide binding"/>
    <property type="evidence" value="ECO:0007669"/>
    <property type="project" value="InterPro"/>
</dbReference>
<dbReference type="OrthoDB" id="66881at2759"/>
<proteinExistence type="inferred from homology"/>
<keyword evidence="3" id="KW-0285">Flavoprotein</keyword>
<dbReference type="FunFam" id="3.50.50.60:FF:000138">
    <property type="entry name" value="Flavin-containing monooxygenase"/>
    <property type="match status" value="1"/>
</dbReference>
<dbReference type="PIRSF" id="PIRSF000332">
    <property type="entry name" value="FMO"/>
    <property type="match status" value="1"/>
</dbReference>
<dbReference type="SUPFAM" id="SSF51905">
    <property type="entry name" value="FAD/NAD(P)-binding domain"/>
    <property type="match status" value="2"/>
</dbReference>
<dbReference type="InterPro" id="IPR036188">
    <property type="entry name" value="FAD/NAD-bd_sf"/>
</dbReference>
<keyword evidence="6" id="KW-0560">Oxidoreductase</keyword>
<evidence type="ECO:0000313" key="8">
    <source>
        <dbReference type="EMBL" id="CAH1389706.1"/>
    </source>
</evidence>
<dbReference type="PANTHER" id="PTHR23023">
    <property type="entry name" value="DIMETHYLANILINE MONOOXYGENASE"/>
    <property type="match status" value="1"/>
</dbReference>
<keyword evidence="9" id="KW-1185">Reference proteome</keyword>
<dbReference type="InterPro" id="IPR000960">
    <property type="entry name" value="Flavin_mOase"/>
</dbReference>
<evidence type="ECO:0000256" key="7">
    <source>
        <dbReference type="ARBA" id="ARBA00023033"/>
    </source>
</evidence>
<evidence type="ECO:0000313" key="9">
    <source>
        <dbReference type="Proteomes" id="UP001152798"/>
    </source>
</evidence>
<gene>
    <name evidence="8" type="ORF">NEZAVI_LOCUS1054</name>
</gene>
<evidence type="ECO:0000256" key="4">
    <source>
        <dbReference type="ARBA" id="ARBA00022827"/>
    </source>
</evidence>
<evidence type="ECO:0000256" key="1">
    <source>
        <dbReference type="ARBA" id="ARBA00001974"/>
    </source>
</evidence>
<dbReference type="InterPro" id="IPR050346">
    <property type="entry name" value="FMO-like"/>
</dbReference>
<dbReference type="Gene3D" id="3.50.50.60">
    <property type="entry name" value="FAD/NAD(P)-binding domain"/>
    <property type="match status" value="2"/>
</dbReference>
<evidence type="ECO:0008006" key="10">
    <source>
        <dbReference type="Google" id="ProtNLM"/>
    </source>
</evidence>
<evidence type="ECO:0000256" key="5">
    <source>
        <dbReference type="ARBA" id="ARBA00022857"/>
    </source>
</evidence>
<organism evidence="8 9">
    <name type="scientific">Nezara viridula</name>
    <name type="common">Southern green stink bug</name>
    <name type="synonym">Cimex viridulus</name>
    <dbReference type="NCBI Taxonomy" id="85310"/>
    <lineage>
        <taxon>Eukaryota</taxon>
        <taxon>Metazoa</taxon>
        <taxon>Ecdysozoa</taxon>
        <taxon>Arthropoda</taxon>
        <taxon>Hexapoda</taxon>
        <taxon>Insecta</taxon>
        <taxon>Pterygota</taxon>
        <taxon>Neoptera</taxon>
        <taxon>Paraneoptera</taxon>
        <taxon>Hemiptera</taxon>
        <taxon>Heteroptera</taxon>
        <taxon>Panheteroptera</taxon>
        <taxon>Pentatomomorpha</taxon>
        <taxon>Pentatomoidea</taxon>
        <taxon>Pentatomidae</taxon>
        <taxon>Pentatominae</taxon>
        <taxon>Nezara</taxon>
    </lineage>
</organism>
<dbReference type="Pfam" id="PF00743">
    <property type="entry name" value="FMO-like"/>
    <property type="match status" value="2"/>
</dbReference>
<comment type="cofactor">
    <cofactor evidence="1">
        <name>FAD</name>
        <dbReference type="ChEBI" id="CHEBI:57692"/>
    </cofactor>
</comment>
<protein>
    <recommendedName>
        <fullName evidence="10">Flavin-containing monooxygenase</fullName>
    </recommendedName>
</protein>
<comment type="similarity">
    <text evidence="2">Belongs to the FMO family.</text>
</comment>
<sequence>GNWLLLRPGFTNLSVVSGWTRRMVKKRVCVIGCGAAGLAAARHLTASPHLFEFVVYEQTSQIGGTWVYTEQVGKDEYGLPIHTSMYKSLRTNLPKEIMGYPDFPIPDVPEDRSYLKASEILGFLNDYAKRFDILQHVKFLHHVKLVEPTGNDQWEVTVIDLPKQEEITSVFDAIMVCNGHYHTPIYPELKGIESFPGEQLHSHDYRVPENFLGKRVVVIGAGPSGIDLSLEIASTASKVILSRHKDGDVIRDVLPENATMKFEVIEVQGKQIKFEDGSTEEVDMIFYCTGYKYSFPFLSEKCGVKVIENCVQPLYKHLIHIEYPTLCLIGLPFYVCAFSLFDLQVRFFLKNLTGELTLPSKNQMKADTEMEMDKRRKKGLKTKQFHMMGGMQGDYYAELAVLGNLHPLPQVFADLHNFSSQRQLDDLSKFREDAYKIIDDKTFIKVK</sequence>
<accession>A0A9P0E989</accession>
<feature type="non-terminal residue" evidence="8">
    <location>
        <position position="1"/>
    </location>
</feature>
<dbReference type="Proteomes" id="UP001152798">
    <property type="component" value="Chromosome 1"/>
</dbReference>
<dbReference type="GO" id="GO:0050661">
    <property type="term" value="F:NADP binding"/>
    <property type="evidence" value="ECO:0007669"/>
    <property type="project" value="InterPro"/>
</dbReference>
<dbReference type="GO" id="GO:0004499">
    <property type="term" value="F:N,N-dimethylaniline monooxygenase activity"/>
    <property type="evidence" value="ECO:0007669"/>
    <property type="project" value="InterPro"/>
</dbReference>
<evidence type="ECO:0000256" key="2">
    <source>
        <dbReference type="ARBA" id="ARBA00009183"/>
    </source>
</evidence>
<dbReference type="InterPro" id="IPR020946">
    <property type="entry name" value="Flavin_mOase-like"/>
</dbReference>
<dbReference type="AlphaFoldDB" id="A0A9P0E989"/>
<keyword evidence="5" id="KW-0521">NADP</keyword>
<keyword evidence="7" id="KW-0503">Monooxygenase</keyword>
<dbReference type="EMBL" id="OV725077">
    <property type="protein sequence ID" value="CAH1389706.1"/>
    <property type="molecule type" value="Genomic_DNA"/>
</dbReference>